<name>X1RVK5_9ZZZZ</name>
<gene>
    <name evidence="1" type="ORF">S12H4_11032</name>
</gene>
<sequence>MSKLSKEFFEEYHSKGRQDFIDNNFIELQNILVEIKRIQKKYKNQCDASTPLTLELTLMLNQDRHKKAKAIVKKRIGQNFKAQQDFINNNFFELQKI</sequence>
<evidence type="ECO:0000313" key="1">
    <source>
        <dbReference type="EMBL" id="GAI67240.1"/>
    </source>
</evidence>
<reference evidence="1" key="1">
    <citation type="journal article" date="2014" name="Front. Microbiol.">
        <title>High frequency of phylogenetically diverse reductive dehalogenase-homologous genes in deep subseafloor sedimentary metagenomes.</title>
        <authorList>
            <person name="Kawai M."/>
            <person name="Futagami T."/>
            <person name="Toyoda A."/>
            <person name="Takaki Y."/>
            <person name="Nishi S."/>
            <person name="Hori S."/>
            <person name="Arai W."/>
            <person name="Tsubouchi T."/>
            <person name="Morono Y."/>
            <person name="Uchiyama I."/>
            <person name="Ito T."/>
            <person name="Fujiyama A."/>
            <person name="Inagaki F."/>
            <person name="Takami H."/>
        </authorList>
    </citation>
    <scope>NUCLEOTIDE SEQUENCE</scope>
    <source>
        <strain evidence="1">Expedition CK06-06</strain>
    </source>
</reference>
<dbReference type="EMBL" id="BARW01004859">
    <property type="protein sequence ID" value="GAI67240.1"/>
    <property type="molecule type" value="Genomic_DNA"/>
</dbReference>
<protein>
    <submittedName>
        <fullName evidence="1">Uncharacterized protein</fullName>
    </submittedName>
</protein>
<proteinExistence type="predicted"/>
<feature type="non-terminal residue" evidence="1">
    <location>
        <position position="97"/>
    </location>
</feature>
<comment type="caution">
    <text evidence="1">The sequence shown here is derived from an EMBL/GenBank/DDBJ whole genome shotgun (WGS) entry which is preliminary data.</text>
</comment>
<organism evidence="1">
    <name type="scientific">marine sediment metagenome</name>
    <dbReference type="NCBI Taxonomy" id="412755"/>
    <lineage>
        <taxon>unclassified sequences</taxon>
        <taxon>metagenomes</taxon>
        <taxon>ecological metagenomes</taxon>
    </lineage>
</organism>
<accession>X1RVK5</accession>
<dbReference type="AlphaFoldDB" id="X1RVK5"/>